<protein>
    <recommendedName>
        <fullName evidence="6">Cadherin domain-containing protein</fullName>
    </recommendedName>
</protein>
<organism evidence="4">
    <name type="scientific">Amphimedon queenslandica</name>
    <name type="common">Sponge</name>
    <dbReference type="NCBI Taxonomy" id="400682"/>
    <lineage>
        <taxon>Eukaryota</taxon>
        <taxon>Metazoa</taxon>
        <taxon>Porifera</taxon>
        <taxon>Demospongiae</taxon>
        <taxon>Heteroscleromorpha</taxon>
        <taxon>Haplosclerida</taxon>
        <taxon>Niphatidae</taxon>
        <taxon>Amphimedon</taxon>
    </lineage>
</organism>
<feature type="compositionally biased region" description="Basic and acidic residues" evidence="1">
    <location>
        <begin position="547"/>
        <end position="556"/>
    </location>
</feature>
<reference evidence="5" key="1">
    <citation type="journal article" date="2010" name="Nature">
        <title>The Amphimedon queenslandica genome and the evolution of animal complexity.</title>
        <authorList>
            <person name="Srivastava M."/>
            <person name="Simakov O."/>
            <person name="Chapman J."/>
            <person name="Fahey B."/>
            <person name="Gauthier M.E."/>
            <person name="Mitros T."/>
            <person name="Richards G.S."/>
            <person name="Conaco C."/>
            <person name="Dacre M."/>
            <person name="Hellsten U."/>
            <person name="Larroux C."/>
            <person name="Putnam N.H."/>
            <person name="Stanke M."/>
            <person name="Adamska M."/>
            <person name="Darling A."/>
            <person name="Degnan S.M."/>
            <person name="Oakley T.H."/>
            <person name="Plachetzki D.C."/>
            <person name="Zhai Y."/>
            <person name="Adamski M."/>
            <person name="Calcino A."/>
            <person name="Cummins S.F."/>
            <person name="Goodstein D.M."/>
            <person name="Harris C."/>
            <person name="Jackson D.J."/>
            <person name="Leys S.P."/>
            <person name="Shu S."/>
            <person name="Woodcroft B.J."/>
            <person name="Vervoort M."/>
            <person name="Kosik K.S."/>
            <person name="Manning G."/>
            <person name="Degnan B.M."/>
            <person name="Rokhsar D.S."/>
        </authorList>
    </citation>
    <scope>NUCLEOTIDE SEQUENCE [LARGE SCALE GENOMIC DNA]</scope>
</reference>
<dbReference type="KEGG" id="aqu:109583760"/>
<keyword evidence="3" id="KW-0732">Signal</keyword>
<dbReference type="AlphaFoldDB" id="A0A1X7UFA0"/>
<evidence type="ECO:0000256" key="1">
    <source>
        <dbReference type="SAM" id="MobiDB-lite"/>
    </source>
</evidence>
<dbReference type="EnsemblMetazoa" id="Aqu2.1.26161_001">
    <property type="protein sequence ID" value="Aqu2.1.26161_001"/>
    <property type="gene ID" value="Aqu2.1.26161"/>
</dbReference>
<dbReference type="Proteomes" id="UP000007879">
    <property type="component" value="Unassembled WGS sequence"/>
</dbReference>
<keyword evidence="5" id="KW-1185">Reference proteome</keyword>
<proteinExistence type="predicted"/>
<keyword evidence="2" id="KW-0812">Transmembrane</keyword>
<feature type="chain" id="PRO_5013390331" description="Cadherin domain-containing protein" evidence="3">
    <location>
        <begin position="19"/>
        <end position="556"/>
    </location>
</feature>
<feature type="signal peptide" evidence="3">
    <location>
        <begin position="1"/>
        <end position="18"/>
    </location>
</feature>
<accession>A0A1X7UFA0</accession>
<name>A0A1X7UFA0_AMPQE</name>
<reference evidence="4" key="2">
    <citation type="submission" date="2017-05" db="UniProtKB">
        <authorList>
            <consortium name="EnsemblMetazoa"/>
        </authorList>
    </citation>
    <scope>IDENTIFICATION</scope>
</reference>
<evidence type="ECO:0000256" key="3">
    <source>
        <dbReference type="SAM" id="SignalP"/>
    </source>
</evidence>
<evidence type="ECO:0000313" key="5">
    <source>
        <dbReference type="Proteomes" id="UP000007879"/>
    </source>
</evidence>
<keyword evidence="2" id="KW-0472">Membrane</keyword>
<gene>
    <name evidence="4" type="primary">109583760</name>
</gene>
<feature type="compositionally biased region" description="Polar residues" evidence="1">
    <location>
        <begin position="535"/>
        <end position="545"/>
    </location>
</feature>
<sequence>MNRVVIFFFLSLYATVFGQVLKQPQSYNILPNGHVISTCKGKGVHSAIHFFKPGLGQLSETHSFEGLKLYGIYLTVDSVNIQGGKIVTWAINITGLSNIDEVQFLCKFLANDFHESDTAKINVINETLGAPIIAEYNETYIELYWSSLQSFNVTNYTLRITNTSSGSTTTITTPLTEWTLTQDQPSSNSHPLIITVEAFTDYGSVISASLTTGFPKKLVAINKNDITADVVKKINGQLRVTISFIPPAVFSYQNLYYSIIVENLNDTEMYYSKNELNSTTLVIDDEMMKEGKTYNLSLFVWESLREDVVLMTHKLFSTDFTNTRTPLNSPSPTVPSSRAGSMLTQWYVIAGGIAGLFLVLILLIVFVLIIICLRLRRLQRPTMSQNVMEETNDKMFRERSLSLPMSSKNKMFRERSQTIPAPKTMATNPIYEATTPIYDIMPNDLKGLDNPNPNPIPLPSAADNSLYMDIPPQVPPPRKMSLDSPGIKSGTEVVLSKIAQLGEDPNVENSDYMYMRSQSRYVKSPVPTRPKETTIKPSTLTLPNSRNNEEEREEKK</sequence>
<dbReference type="InParanoid" id="A0A1X7UFA0"/>
<evidence type="ECO:0000256" key="2">
    <source>
        <dbReference type="SAM" id="Phobius"/>
    </source>
</evidence>
<evidence type="ECO:0008006" key="6">
    <source>
        <dbReference type="Google" id="ProtNLM"/>
    </source>
</evidence>
<feature type="transmembrane region" description="Helical" evidence="2">
    <location>
        <begin position="346"/>
        <end position="373"/>
    </location>
</feature>
<feature type="region of interest" description="Disordered" evidence="1">
    <location>
        <begin position="518"/>
        <end position="556"/>
    </location>
</feature>
<keyword evidence="2" id="KW-1133">Transmembrane helix</keyword>
<dbReference type="EnsemblMetazoa" id="XM_019999206.1">
    <property type="protein sequence ID" value="XP_019854765.1"/>
    <property type="gene ID" value="LOC109583760"/>
</dbReference>
<evidence type="ECO:0000313" key="4">
    <source>
        <dbReference type="EnsemblMetazoa" id="Aqu2.1.26161_001"/>
    </source>
</evidence>